<gene>
    <name evidence="1" type="ORF">OZ911_27395</name>
</gene>
<evidence type="ECO:0000313" key="2">
    <source>
        <dbReference type="Proteomes" id="UP001163982"/>
    </source>
</evidence>
<dbReference type="EMBL" id="CP114035">
    <property type="protein sequence ID" value="WAP63557.1"/>
    <property type="molecule type" value="Genomic_DNA"/>
</dbReference>
<sequence>MQTIIIRYLESGVDAAGEVSHTLLGTEVYEGFKEALIPAMARPKPGKPPYPVFLTKCFMNIEHHVWRLENITVELTEGAIPAVYSIYIKRHDISKEEFLYQTLKKNPAISISKLIRQGTLVEVDYGFVQQTARHTAELKTNKRYVDTLLEAEMHKRRLAVVVKVISRNLIQVAPITSQESADGDRTIFKLDQETLDKMPRYKHSGKNSYVICGMLESVSIQRVLPPTSYFKSGTGRNPNYSIALSRPQIKTLKESLVHAVGASDYVPFHEVFKLQKVIEEMQASVGQMAEQLAAGETRLNDLQASHRLAARWSEEMGRDFAEEIEFQRELDIENGA</sequence>
<protein>
    <submittedName>
        <fullName evidence="1">Type II toxin-antitoxin system PemK/MazF family toxin</fullName>
    </submittedName>
</protein>
<reference evidence="1" key="1">
    <citation type="journal article" date="2024" name="Int. J. Syst. Evol. Microbiol.">
        <title>Pseudomonas fortuita sp. nov., isolated from the endosphere of a wild yam.</title>
        <authorList>
            <person name="Carlier A."/>
            <person name="Beaumel M."/>
            <person name="Moreau S."/>
            <person name="Acar T."/>
            <person name="Sana T.G."/>
            <person name="Cnockaert M."/>
            <person name="Vandamme P."/>
        </authorList>
    </citation>
    <scope>NUCLEOTIDE SEQUENCE</scope>
    <source>
        <strain evidence="1">GMI12077</strain>
    </source>
</reference>
<proteinExistence type="predicted"/>
<keyword evidence="2" id="KW-1185">Reference proteome</keyword>
<name>A0ACD4P6T7_9PSED</name>
<dbReference type="Proteomes" id="UP001163982">
    <property type="component" value="Chromosome"/>
</dbReference>
<evidence type="ECO:0000313" key="1">
    <source>
        <dbReference type="EMBL" id="WAP63557.1"/>
    </source>
</evidence>
<organism evidence="1 2">
    <name type="scientific">Pseudomonas fortuita</name>
    <dbReference type="NCBI Taxonomy" id="3233375"/>
    <lineage>
        <taxon>Bacteria</taxon>
        <taxon>Pseudomonadati</taxon>
        <taxon>Pseudomonadota</taxon>
        <taxon>Gammaproteobacteria</taxon>
        <taxon>Pseudomonadales</taxon>
        <taxon>Pseudomonadaceae</taxon>
        <taxon>Pseudomonas</taxon>
    </lineage>
</organism>
<accession>A0ACD4P6T7</accession>